<proteinExistence type="predicted"/>
<protein>
    <submittedName>
        <fullName evidence="1">Uncharacterized protein</fullName>
    </submittedName>
</protein>
<accession>A0A4Y7IZB1</accession>
<evidence type="ECO:0000313" key="1">
    <source>
        <dbReference type="EMBL" id="RZC53092.1"/>
    </source>
</evidence>
<reference evidence="1 2" key="1">
    <citation type="journal article" date="2018" name="Science">
        <title>The opium poppy genome and morphinan production.</title>
        <authorList>
            <person name="Guo L."/>
            <person name="Winzer T."/>
            <person name="Yang X."/>
            <person name="Li Y."/>
            <person name="Ning Z."/>
            <person name="He Z."/>
            <person name="Teodor R."/>
            <person name="Lu Y."/>
            <person name="Bowser T.A."/>
            <person name="Graham I.A."/>
            <person name="Ye K."/>
        </authorList>
    </citation>
    <scope>NUCLEOTIDE SEQUENCE [LARGE SCALE GENOMIC DNA]</scope>
    <source>
        <strain evidence="2">cv. HN1</strain>
        <tissue evidence="1">Leaves</tissue>
    </source>
</reference>
<dbReference type="Proteomes" id="UP000316621">
    <property type="component" value="Chromosome 3"/>
</dbReference>
<organism evidence="1 2">
    <name type="scientific">Papaver somniferum</name>
    <name type="common">Opium poppy</name>
    <dbReference type="NCBI Taxonomy" id="3469"/>
    <lineage>
        <taxon>Eukaryota</taxon>
        <taxon>Viridiplantae</taxon>
        <taxon>Streptophyta</taxon>
        <taxon>Embryophyta</taxon>
        <taxon>Tracheophyta</taxon>
        <taxon>Spermatophyta</taxon>
        <taxon>Magnoliopsida</taxon>
        <taxon>Ranunculales</taxon>
        <taxon>Papaveraceae</taxon>
        <taxon>Papaveroideae</taxon>
        <taxon>Papaver</taxon>
    </lineage>
</organism>
<name>A0A4Y7IZB1_PAPSO</name>
<sequence length="89" mass="9494">MVLDSKEDGVGLAGGMSSERNGVAAAVAKKSIELRLQCLWQSVQVAAEHCCSGKTAGGSCVIITWNLRKIARMNMEFRMDGLCKNGYAA</sequence>
<keyword evidence="2" id="KW-1185">Reference proteome</keyword>
<dbReference type="Gramene" id="RZC53092">
    <property type="protein sequence ID" value="RZC53092"/>
    <property type="gene ID" value="C5167_011957"/>
</dbReference>
<evidence type="ECO:0000313" key="2">
    <source>
        <dbReference type="Proteomes" id="UP000316621"/>
    </source>
</evidence>
<dbReference type="AlphaFoldDB" id="A0A4Y7IZB1"/>
<gene>
    <name evidence="1" type="ORF">C5167_011957</name>
</gene>
<dbReference type="EMBL" id="CM010717">
    <property type="protein sequence ID" value="RZC53092.1"/>
    <property type="molecule type" value="Genomic_DNA"/>
</dbReference>